<dbReference type="InterPro" id="IPR052295">
    <property type="entry name" value="Odorant-binding_protein"/>
</dbReference>
<comment type="subcellular location">
    <subcellularLocation>
        <location evidence="1">Secreted</location>
    </subcellularLocation>
</comment>
<proteinExistence type="evidence at transcript level"/>
<dbReference type="SUPFAM" id="SSF47565">
    <property type="entry name" value="Insect pheromone/odorant-binding proteins"/>
    <property type="match status" value="1"/>
</dbReference>
<dbReference type="Pfam" id="PF01395">
    <property type="entry name" value="PBP_GOBP"/>
    <property type="match status" value="1"/>
</dbReference>
<protein>
    <submittedName>
        <fullName evidence="5">Chemosensory protein</fullName>
    </submittedName>
</protein>
<reference evidence="5" key="1">
    <citation type="submission" date="2015-08" db="EMBL/GenBank/DDBJ databases">
        <title>Transcriptome-Based Identification and Expression Profiles of Chemosensory Genes in German Cockroach, Blattella germanica.</title>
        <authorList>
            <person name="Niu D.-J."/>
        </authorList>
    </citation>
    <scope>NUCLEOTIDE SEQUENCE</scope>
</reference>
<evidence type="ECO:0000256" key="4">
    <source>
        <dbReference type="SAM" id="SignalP"/>
    </source>
</evidence>
<organism evidence="5">
    <name type="scientific">Blattella germanica</name>
    <name type="common">German cockroach</name>
    <name type="synonym">Blatta germanica</name>
    <dbReference type="NCBI Taxonomy" id="6973"/>
    <lineage>
        <taxon>Eukaryota</taxon>
        <taxon>Metazoa</taxon>
        <taxon>Ecdysozoa</taxon>
        <taxon>Arthropoda</taxon>
        <taxon>Hexapoda</taxon>
        <taxon>Insecta</taxon>
        <taxon>Pterygota</taxon>
        <taxon>Neoptera</taxon>
        <taxon>Polyneoptera</taxon>
        <taxon>Dictyoptera</taxon>
        <taxon>Blattodea</taxon>
        <taxon>Blaberoidea</taxon>
        <taxon>Blattellidae</taxon>
        <taxon>Blattella</taxon>
    </lineage>
</organism>
<dbReference type="PANTHER" id="PTHR21066:SF18">
    <property type="entry name" value="ODORANT-BINDING PROTEIN 73A, ISOFORM B"/>
    <property type="match status" value="1"/>
</dbReference>
<dbReference type="GO" id="GO:0005549">
    <property type="term" value="F:odorant binding"/>
    <property type="evidence" value="ECO:0007669"/>
    <property type="project" value="InterPro"/>
</dbReference>
<name>A0A0X8DBI5_BLAGE</name>
<comment type="similarity">
    <text evidence="2">Belongs to the PBP/GOBP family.</text>
</comment>
<dbReference type="Gene3D" id="1.10.238.20">
    <property type="entry name" value="Pheromone/general odorant binding protein domain"/>
    <property type="match status" value="1"/>
</dbReference>
<dbReference type="PANTHER" id="PTHR21066">
    <property type="entry name" value="ODORANT-BINDING PROTEIN 59A-RELATED"/>
    <property type="match status" value="1"/>
</dbReference>
<dbReference type="AlphaFoldDB" id="A0A0X8DBI5"/>
<feature type="signal peptide" evidence="4">
    <location>
        <begin position="1"/>
        <end position="17"/>
    </location>
</feature>
<dbReference type="InterPro" id="IPR036728">
    <property type="entry name" value="PBP_GOBP_sf"/>
</dbReference>
<feature type="chain" id="PRO_5007065548" evidence="4">
    <location>
        <begin position="18"/>
        <end position="171"/>
    </location>
</feature>
<dbReference type="EMBL" id="KT381677">
    <property type="protein sequence ID" value="AMA98168.1"/>
    <property type="molecule type" value="mRNA"/>
</dbReference>
<accession>A0A0X8DBI5</accession>
<keyword evidence="4" id="KW-0732">Signal</keyword>
<keyword evidence="3" id="KW-0964">Secreted</keyword>
<evidence type="ECO:0000256" key="3">
    <source>
        <dbReference type="ARBA" id="ARBA00022525"/>
    </source>
</evidence>
<evidence type="ECO:0000256" key="1">
    <source>
        <dbReference type="ARBA" id="ARBA00004613"/>
    </source>
</evidence>
<dbReference type="GO" id="GO:0005576">
    <property type="term" value="C:extracellular region"/>
    <property type="evidence" value="ECO:0007669"/>
    <property type="project" value="UniProtKB-SubCell"/>
</dbReference>
<dbReference type="InterPro" id="IPR006170">
    <property type="entry name" value="PBP/GOBP"/>
</dbReference>
<sequence length="171" mass="19019">MFLFALFLVSVLTASQAAGPQKRCQSPAIAPQRIEKVIADCQDEIKLAILQEALDDLEISTDVLTSRTKREAFSPDERRIAGCLLQCVYRKVRAVDSSGFPTREGLVRLYADGVEERGYYIATAQASQQCLQAAHQRRQKSAPRGQQSCDMAYDIFECISNKISEYCSGTN</sequence>
<evidence type="ECO:0000313" key="5">
    <source>
        <dbReference type="EMBL" id="AMA98168.1"/>
    </source>
</evidence>
<evidence type="ECO:0000256" key="2">
    <source>
        <dbReference type="ARBA" id="ARBA00008098"/>
    </source>
</evidence>